<evidence type="ECO:0000256" key="2">
    <source>
        <dbReference type="ARBA" id="ARBA00005417"/>
    </source>
</evidence>
<dbReference type="Pfam" id="PF00664">
    <property type="entry name" value="ABC_membrane"/>
    <property type="match status" value="1"/>
</dbReference>
<evidence type="ECO:0000313" key="13">
    <source>
        <dbReference type="Proteomes" id="UP000186406"/>
    </source>
</evidence>
<dbReference type="AlphaFoldDB" id="A0A1M7ZRU2"/>
<proteinExistence type="inferred from homology"/>
<keyword evidence="13" id="KW-1185">Reference proteome</keyword>
<keyword evidence="3 9" id="KW-0812">Transmembrane</keyword>
<dbReference type="OrthoDB" id="9806127at2"/>
<dbReference type="Gene3D" id="3.40.50.300">
    <property type="entry name" value="P-loop containing nucleotide triphosphate hydrolases"/>
    <property type="match status" value="1"/>
</dbReference>
<gene>
    <name evidence="12" type="ORF">SAMN02745172_04210</name>
</gene>
<evidence type="ECO:0000313" key="12">
    <source>
        <dbReference type="EMBL" id="SHO67529.1"/>
    </source>
</evidence>
<evidence type="ECO:0000256" key="1">
    <source>
        <dbReference type="ARBA" id="ARBA00004651"/>
    </source>
</evidence>
<evidence type="ECO:0000256" key="5">
    <source>
        <dbReference type="ARBA" id="ARBA00022840"/>
    </source>
</evidence>
<dbReference type="GO" id="GO:0042883">
    <property type="term" value="P:cysteine transport"/>
    <property type="evidence" value="ECO:0007669"/>
    <property type="project" value="InterPro"/>
</dbReference>
<keyword evidence="4" id="KW-0547">Nucleotide-binding</keyword>
<dbReference type="Proteomes" id="UP000186406">
    <property type="component" value="Unassembled WGS sequence"/>
</dbReference>
<accession>A0A1M7ZRU2</accession>
<dbReference type="InterPro" id="IPR017871">
    <property type="entry name" value="ABC_transporter-like_CS"/>
</dbReference>
<dbReference type="InterPro" id="IPR003439">
    <property type="entry name" value="ABC_transporter-like_ATP-bd"/>
</dbReference>
<protein>
    <submittedName>
        <fullName evidence="12">ATP-binding cassette, subfamily C, CydD</fullName>
    </submittedName>
</protein>
<dbReference type="PROSITE" id="PS00211">
    <property type="entry name" value="ABC_TRANSPORTER_1"/>
    <property type="match status" value="1"/>
</dbReference>
<feature type="transmembrane region" description="Helical" evidence="9">
    <location>
        <begin position="104"/>
        <end position="122"/>
    </location>
</feature>
<dbReference type="InterPro" id="IPR039421">
    <property type="entry name" value="Type_1_exporter"/>
</dbReference>
<evidence type="ECO:0000256" key="9">
    <source>
        <dbReference type="SAM" id="Phobius"/>
    </source>
</evidence>
<evidence type="ECO:0000256" key="8">
    <source>
        <dbReference type="SAM" id="MobiDB-lite"/>
    </source>
</evidence>
<dbReference type="PROSITE" id="PS50929">
    <property type="entry name" value="ABC_TM1F"/>
    <property type="match status" value="1"/>
</dbReference>
<dbReference type="PANTHER" id="PTHR24221:SF261">
    <property type="entry name" value="GLUTATHIONE_L-CYSTEINE TRANSPORT SYSTEM ATP-BINDING_PERMEASE PROTEIN CYDD"/>
    <property type="match status" value="1"/>
</dbReference>
<feature type="domain" description="ABC transporter" evidence="10">
    <location>
        <begin position="396"/>
        <end position="628"/>
    </location>
</feature>
<dbReference type="InterPro" id="IPR011527">
    <property type="entry name" value="ABC1_TM_dom"/>
</dbReference>
<dbReference type="InterPro" id="IPR036640">
    <property type="entry name" value="ABC1_TM_sf"/>
</dbReference>
<dbReference type="InterPro" id="IPR003593">
    <property type="entry name" value="AAA+_ATPase"/>
</dbReference>
<dbReference type="GO" id="GO:0016887">
    <property type="term" value="F:ATP hydrolysis activity"/>
    <property type="evidence" value="ECO:0007669"/>
    <property type="project" value="InterPro"/>
</dbReference>
<evidence type="ECO:0000259" key="10">
    <source>
        <dbReference type="PROSITE" id="PS50893"/>
    </source>
</evidence>
<dbReference type="RefSeq" id="WP_084565060.1">
    <property type="nucleotide sequence ID" value="NZ_FRXO01000015.1"/>
</dbReference>
<comment type="subcellular location">
    <subcellularLocation>
        <location evidence="1">Cell membrane</location>
        <topology evidence="1">Multi-pass membrane protein</topology>
    </subcellularLocation>
</comment>
<name>A0A1M7ZRU2_9HYPH</name>
<evidence type="ECO:0000256" key="3">
    <source>
        <dbReference type="ARBA" id="ARBA00022692"/>
    </source>
</evidence>
<dbReference type="PROSITE" id="PS50893">
    <property type="entry name" value="ABC_TRANSPORTER_2"/>
    <property type="match status" value="1"/>
</dbReference>
<dbReference type="EMBL" id="FRXO01000015">
    <property type="protein sequence ID" value="SHO67529.1"/>
    <property type="molecule type" value="Genomic_DNA"/>
</dbReference>
<dbReference type="Pfam" id="PF00005">
    <property type="entry name" value="ABC_tran"/>
    <property type="match status" value="1"/>
</dbReference>
<dbReference type="STRING" id="1123029.SAMN02745172_04210"/>
<sequence length="628" mass="65667">MAPGNDRPGNGRSGAGAGADDVGQAREPSPVDSAVGEAAEAAALPRKPGRAESRWLRGLQGHARGPLMIAIAAPLVAGVLVVFQAFLLAHVLDRAISGHAPARDLLPGVIAFALIIIGRGLIGRVGEEAGAVAAERIKALLRRSLFSHLMAAPPAWVRGRASGAMASVLMEQVEAIDGFFSRFLPAMIAAAVLPIAFAVTVMPFEPIAGLLFFVSAPMIPLFMALVGWGAEAASRRHLNAFARLSGFFADRVRGIATLKLYGRAEAEADAVKAASDDLHQRTLAVMRIAFLSSAVLEFFAALGVAGVALYIGLTYLDLISIWSLPLTLQIGLFCLVMAPEVYLPLRVLAAHYHDRANALAAVNEIGAAFDSLPAVGAEPESAPAPAAARPTAALGLDIGRLRLATPDDARMLLDGVDLAIAPGEHVAIIGESGIGKSTLIEALCRLRAFEGDIRLGGRALADIDEAELRATMAVLGQRPHLFRGTLADNIRLGRREADDAAVAEAARLAGVSAFADSLPDGLATFVGERGHGVSGGEAQRVALARLFLRDPSVILLDEPTAHLDGETERRVLDAVVAFARGRTLVVATHSPAVAQRMDRIFRIAGGGLLPVPHRRGRRDGTAAADGQA</sequence>
<evidence type="ECO:0000256" key="4">
    <source>
        <dbReference type="ARBA" id="ARBA00022741"/>
    </source>
</evidence>
<dbReference type="GO" id="GO:0005886">
    <property type="term" value="C:plasma membrane"/>
    <property type="evidence" value="ECO:0007669"/>
    <property type="project" value="UniProtKB-SubCell"/>
</dbReference>
<keyword evidence="6 9" id="KW-1133">Transmembrane helix</keyword>
<feature type="region of interest" description="Disordered" evidence="8">
    <location>
        <begin position="1"/>
        <end position="46"/>
    </location>
</feature>
<dbReference type="SUPFAM" id="SSF90123">
    <property type="entry name" value="ABC transporter transmembrane region"/>
    <property type="match status" value="1"/>
</dbReference>
<keyword evidence="7 9" id="KW-0472">Membrane</keyword>
<dbReference type="InterPro" id="IPR027417">
    <property type="entry name" value="P-loop_NTPase"/>
</dbReference>
<feature type="transmembrane region" description="Helical" evidence="9">
    <location>
        <begin position="67"/>
        <end position="92"/>
    </location>
</feature>
<dbReference type="InterPro" id="IPR014216">
    <property type="entry name" value="ABC_transptr_CydD"/>
</dbReference>
<evidence type="ECO:0000259" key="11">
    <source>
        <dbReference type="PROSITE" id="PS50929"/>
    </source>
</evidence>
<reference evidence="12 13" key="1">
    <citation type="submission" date="2016-12" db="EMBL/GenBank/DDBJ databases">
        <authorList>
            <person name="Song W.-J."/>
            <person name="Kurnit D.M."/>
        </authorList>
    </citation>
    <scope>NUCLEOTIDE SEQUENCE [LARGE SCALE GENOMIC DNA]</scope>
    <source>
        <strain evidence="12 13">DSM 19599</strain>
    </source>
</reference>
<comment type="similarity">
    <text evidence="2">Belongs to the ABC transporter superfamily.</text>
</comment>
<organism evidence="12 13">
    <name type="scientific">Pseudoxanthobacter soli DSM 19599</name>
    <dbReference type="NCBI Taxonomy" id="1123029"/>
    <lineage>
        <taxon>Bacteria</taxon>
        <taxon>Pseudomonadati</taxon>
        <taxon>Pseudomonadota</taxon>
        <taxon>Alphaproteobacteria</taxon>
        <taxon>Hyphomicrobiales</taxon>
        <taxon>Segnochrobactraceae</taxon>
        <taxon>Pseudoxanthobacter</taxon>
    </lineage>
</organism>
<dbReference type="GO" id="GO:0140359">
    <property type="term" value="F:ABC-type transporter activity"/>
    <property type="evidence" value="ECO:0007669"/>
    <property type="project" value="InterPro"/>
</dbReference>
<feature type="transmembrane region" description="Helical" evidence="9">
    <location>
        <begin position="179"/>
        <end position="201"/>
    </location>
</feature>
<feature type="transmembrane region" description="Helical" evidence="9">
    <location>
        <begin position="288"/>
        <end position="313"/>
    </location>
</feature>
<dbReference type="PANTHER" id="PTHR24221">
    <property type="entry name" value="ATP-BINDING CASSETTE SUB-FAMILY B"/>
    <property type="match status" value="1"/>
</dbReference>
<feature type="domain" description="ABC transmembrane type-1" evidence="11">
    <location>
        <begin position="69"/>
        <end position="357"/>
    </location>
</feature>
<feature type="transmembrane region" description="Helical" evidence="9">
    <location>
        <begin position="319"/>
        <end position="338"/>
    </location>
</feature>
<dbReference type="GO" id="GO:0034040">
    <property type="term" value="F:ATPase-coupled lipid transmembrane transporter activity"/>
    <property type="evidence" value="ECO:0007669"/>
    <property type="project" value="TreeGrafter"/>
</dbReference>
<dbReference type="SUPFAM" id="SSF52540">
    <property type="entry name" value="P-loop containing nucleoside triphosphate hydrolases"/>
    <property type="match status" value="1"/>
</dbReference>
<dbReference type="SMART" id="SM00382">
    <property type="entry name" value="AAA"/>
    <property type="match status" value="1"/>
</dbReference>
<dbReference type="GO" id="GO:0005524">
    <property type="term" value="F:ATP binding"/>
    <property type="evidence" value="ECO:0007669"/>
    <property type="project" value="UniProtKB-KW"/>
</dbReference>
<evidence type="ECO:0000256" key="6">
    <source>
        <dbReference type="ARBA" id="ARBA00022989"/>
    </source>
</evidence>
<evidence type="ECO:0000256" key="7">
    <source>
        <dbReference type="ARBA" id="ARBA00023136"/>
    </source>
</evidence>
<dbReference type="CDD" id="cd03228">
    <property type="entry name" value="ABCC_MRP_Like"/>
    <property type="match status" value="1"/>
</dbReference>
<keyword evidence="5 12" id="KW-0067">ATP-binding</keyword>
<dbReference type="Gene3D" id="1.20.1560.10">
    <property type="entry name" value="ABC transporter type 1, transmembrane domain"/>
    <property type="match status" value="1"/>
</dbReference>
<dbReference type="CDD" id="cd18584">
    <property type="entry name" value="ABC_6TM_AarD_CydD"/>
    <property type="match status" value="1"/>
</dbReference>
<dbReference type="NCBIfam" id="TIGR02857">
    <property type="entry name" value="CydD"/>
    <property type="match status" value="1"/>
</dbReference>
<feature type="transmembrane region" description="Helical" evidence="9">
    <location>
        <begin position="207"/>
        <end position="228"/>
    </location>
</feature>